<protein>
    <submittedName>
        <fullName evidence="2">GAF domain-containing protein</fullName>
    </submittedName>
</protein>
<proteinExistence type="predicted"/>
<dbReference type="Proteomes" id="UP000271010">
    <property type="component" value="Unassembled WGS sequence"/>
</dbReference>
<dbReference type="SUPFAM" id="SSF55781">
    <property type="entry name" value="GAF domain-like"/>
    <property type="match status" value="1"/>
</dbReference>
<sequence>MLKSWNPRIEVAWSTEEKLILDAAVLLAQQVNQESYISDLLSFLHQHSGADVVMLCRKTTLPKEMQVRHLLLKGESMALQAYYPLQGTPCANVNRHGILYFAEGVQKQFPQDHYLRVFRIESYFGAPILGASGELVGIVSLLHHKPLPHPHLLELLLTILSPPLETLLEKPV</sequence>
<accession>A0A3M9MXU4</accession>
<evidence type="ECO:0000259" key="1">
    <source>
        <dbReference type="Pfam" id="PF01590"/>
    </source>
</evidence>
<organism evidence="2 3">
    <name type="scientific">Rufibacter immobilis</name>
    <dbReference type="NCBI Taxonomy" id="1348778"/>
    <lineage>
        <taxon>Bacteria</taxon>
        <taxon>Pseudomonadati</taxon>
        <taxon>Bacteroidota</taxon>
        <taxon>Cytophagia</taxon>
        <taxon>Cytophagales</taxon>
        <taxon>Hymenobacteraceae</taxon>
        <taxon>Rufibacter</taxon>
    </lineage>
</organism>
<dbReference type="AlphaFoldDB" id="A0A3M9MXU4"/>
<name>A0A3M9MXU4_9BACT</name>
<dbReference type="InterPro" id="IPR003018">
    <property type="entry name" value="GAF"/>
</dbReference>
<comment type="caution">
    <text evidence="2">The sequence shown here is derived from an EMBL/GenBank/DDBJ whole genome shotgun (WGS) entry which is preliminary data.</text>
</comment>
<dbReference type="InterPro" id="IPR029016">
    <property type="entry name" value="GAF-like_dom_sf"/>
</dbReference>
<dbReference type="Pfam" id="PF01590">
    <property type="entry name" value="GAF"/>
    <property type="match status" value="1"/>
</dbReference>
<dbReference type="RefSeq" id="WP_123132777.1">
    <property type="nucleotide sequence ID" value="NZ_RJJE01000009.1"/>
</dbReference>
<evidence type="ECO:0000313" key="2">
    <source>
        <dbReference type="EMBL" id="RNI29693.1"/>
    </source>
</evidence>
<dbReference type="OrthoDB" id="9787514at2"/>
<reference evidence="2 3" key="1">
    <citation type="submission" date="2018-11" db="EMBL/GenBank/DDBJ databases">
        <title>Rufibacter latericius sp. nov., isolated from water in Baiyang Lake.</title>
        <authorList>
            <person name="Yang Y."/>
        </authorList>
    </citation>
    <scope>NUCLEOTIDE SEQUENCE [LARGE SCALE GENOMIC DNA]</scope>
    <source>
        <strain evidence="2 3">MCC P1</strain>
    </source>
</reference>
<gene>
    <name evidence="2" type="ORF">EFA69_09045</name>
</gene>
<dbReference type="Gene3D" id="3.30.450.40">
    <property type="match status" value="1"/>
</dbReference>
<feature type="domain" description="GAF" evidence="1">
    <location>
        <begin position="40"/>
        <end position="158"/>
    </location>
</feature>
<keyword evidence="3" id="KW-1185">Reference proteome</keyword>
<dbReference type="EMBL" id="RJJE01000009">
    <property type="protein sequence ID" value="RNI29693.1"/>
    <property type="molecule type" value="Genomic_DNA"/>
</dbReference>
<evidence type="ECO:0000313" key="3">
    <source>
        <dbReference type="Proteomes" id="UP000271010"/>
    </source>
</evidence>